<evidence type="ECO:0000256" key="1">
    <source>
        <dbReference type="ARBA" id="ARBA00022669"/>
    </source>
</evidence>
<dbReference type="STRING" id="215250.A0A316YLY9"/>
<gene>
    <name evidence="4" type="ORF">FA10DRAFT_223364</name>
</gene>
<dbReference type="SMART" id="SM00257">
    <property type="entry name" value="LysM"/>
    <property type="match status" value="2"/>
</dbReference>
<keyword evidence="5" id="KW-1185">Reference proteome</keyword>
<evidence type="ECO:0000313" key="5">
    <source>
        <dbReference type="Proteomes" id="UP000245768"/>
    </source>
</evidence>
<reference evidence="4 5" key="1">
    <citation type="journal article" date="2018" name="Mol. Biol. Evol.">
        <title>Broad Genomic Sampling Reveals a Smut Pathogenic Ancestry of the Fungal Clade Ustilaginomycotina.</title>
        <authorList>
            <person name="Kijpornyongpan T."/>
            <person name="Mondo S.J."/>
            <person name="Barry K."/>
            <person name="Sandor L."/>
            <person name="Lee J."/>
            <person name="Lipzen A."/>
            <person name="Pangilinan J."/>
            <person name="LaButti K."/>
            <person name="Hainaut M."/>
            <person name="Henrissat B."/>
            <person name="Grigoriev I.V."/>
            <person name="Spatafora J.W."/>
            <person name="Aime M.C."/>
        </authorList>
    </citation>
    <scope>NUCLEOTIDE SEQUENCE [LARGE SCALE GENOMIC DNA]</scope>
    <source>
        <strain evidence="4 5">MCA 4198</strain>
    </source>
</reference>
<evidence type="ECO:0000256" key="2">
    <source>
        <dbReference type="ARBA" id="ARBA00023026"/>
    </source>
</evidence>
<sequence>CTRHYTVVDGDTCDKIGQKTMTSTYQIMSFNLPKAGSDCYTLEIGADLCLGRYGNDCQLVHEAQGSDSCHSIARRYNITESLLKNNNPLLNCDVVYDGLMLCVAPGI</sequence>
<name>A0A316YLY9_9BASI</name>
<dbReference type="OrthoDB" id="5985073at2759"/>
<dbReference type="GO" id="GO:0008061">
    <property type="term" value="F:chitin binding"/>
    <property type="evidence" value="ECO:0007669"/>
    <property type="project" value="UniProtKB-KW"/>
</dbReference>
<feature type="domain" description="LysM" evidence="3">
    <location>
        <begin position="59"/>
        <end position="103"/>
    </location>
</feature>
<dbReference type="GeneID" id="37040495"/>
<dbReference type="CDD" id="cd00118">
    <property type="entry name" value="LysM"/>
    <property type="match status" value="1"/>
</dbReference>
<dbReference type="PANTHER" id="PTHR34997">
    <property type="entry name" value="AM15"/>
    <property type="match status" value="1"/>
</dbReference>
<evidence type="ECO:0000259" key="3">
    <source>
        <dbReference type="PROSITE" id="PS51782"/>
    </source>
</evidence>
<dbReference type="InterPro" id="IPR052210">
    <property type="entry name" value="LysM1-like"/>
</dbReference>
<dbReference type="Pfam" id="PF01476">
    <property type="entry name" value="LysM"/>
    <property type="match status" value="2"/>
</dbReference>
<dbReference type="InParanoid" id="A0A316YLY9"/>
<feature type="non-terminal residue" evidence="4">
    <location>
        <position position="107"/>
    </location>
</feature>
<dbReference type="AlphaFoldDB" id="A0A316YLY9"/>
<dbReference type="EMBL" id="KZ819636">
    <property type="protein sequence ID" value="PWN90172.1"/>
    <property type="molecule type" value="Genomic_DNA"/>
</dbReference>
<evidence type="ECO:0000313" key="4">
    <source>
        <dbReference type="EMBL" id="PWN90172.1"/>
    </source>
</evidence>
<proteinExistence type="predicted"/>
<dbReference type="Gene3D" id="3.10.350.10">
    <property type="entry name" value="LysM domain"/>
    <property type="match status" value="2"/>
</dbReference>
<feature type="non-terminal residue" evidence="4">
    <location>
        <position position="1"/>
    </location>
</feature>
<feature type="domain" description="LysM" evidence="3">
    <location>
        <begin position="3"/>
        <end position="50"/>
    </location>
</feature>
<dbReference type="Proteomes" id="UP000245768">
    <property type="component" value="Unassembled WGS sequence"/>
</dbReference>
<organism evidence="4 5">
    <name type="scientific">Acaromyces ingoldii</name>
    <dbReference type="NCBI Taxonomy" id="215250"/>
    <lineage>
        <taxon>Eukaryota</taxon>
        <taxon>Fungi</taxon>
        <taxon>Dikarya</taxon>
        <taxon>Basidiomycota</taxon>
        <taxon>Ustilaginomycotina</taxon>
        <taxon>Exobasidiomycetes</taxon>
        <taxon>Exobasidiales</taxon>
        <taxon>Cryptobasidiaceae</taxon>
        <taxon>Acaromyces</taxon>
    </lineage>
</organism>
<dbReference type="RefSeq" id="XP_025377370.1">
    <property type="nucleotide sequence ID" value="XM_025518579.1"/>
</dbReference>
<protein>
    <recommendedName>
        <fullName evidence="3">LysM domain-containing protein</fullName>
    </recommendedName>
</protein>
<dbReference type="SUPFAM" id="SSF54106">
    <property type="entry name" value="LysM domain"/>
    <property type="match status" value="2"/>
</dbReference>
<dbReference type="InterPro" id="IPR036779">
    <property type="entry name" value="LysM_dom_sf"/>
</dbReference>
<accession>A0A316YLY9</accession>
<keyword evidence="2" id="KW-0843">Virulence</keyword>
<dbReference type="PANTHER" id="PTHR34997:SF1">
    <property type="entry name" value="PEPTIDOGLYCAN-BINDING LYSIN DOMAIN"/>
    <property type="match status" value="1"/>
</dbReference>
<dbReference type="InterPro" id="IPR018392">
    <property type="entry name" value="LysM"/>
</dbReference>
<dbReference type="PROSITE" id="PS51782">
    <property type="entry name" value="LYSM"/>
    <property type="match status" value="2"/>
</dbReference>
<keyword evidence="1" id="KW-0147">Chitin-binding</keyword>